<evidence type="ECO:0000256" key="1">
    <source>
        <dbReference type="SAM" id="MobiDB-lite"/>
    </source>
</evidence>
<feature type="region of interest" description="Disordered" evidence="1">
    <location>
        <begin position="140"/>
        <end position="186"/>
    </location>
</feature>
<feature type="region of interest" description="Disordered" evidence="1">
    <location>
        <begin position="371"/>
        <end position="397"/>
    </location>
</feature>
<feature type="compositionally biased region" description="Polar residues" evidence="1">
    <location>
        <begin position="68"/>
        <end position="82"/>
    </location>
</feature>
<evidence type="ECO:0000313" key="2">
    <source>
        <dbReference type="EMBL" id="RDW71531.1"/>
    </source>
</evidence>
<reference evidence="2 3" key="1">
    <citation type="journal article" date="2018" name="IMA Fungus">
        <title>IMA Genome-F 9: Draft genome sequence of Annulohypoxylon stygium, Aspergillus mulundensis, Berkeleyomyces basicola (syn. Thielaviopsis basicola), Ceratocystis smalleyi, two Cercospora beticola strains, Coleophoma cylindrospora, Fusarium fracticaudum, Phialophora cf. hyalina, and Morchella septimelata.</title>
        <authorList>
            <person name="Wingfield B.D."/>
            <person name="Bills G.F."/>
            <person name="Dong Y."/>
            <person name="Huang W."/>
            <person name="Nel W.J."/>
            <person name="Swalarsk-Parry B.S."/>
            <person name="Vaghefi N."/>
            <person name="Wilken P.M."/>
            <person name="An Z."/>
            <person name="de Beer Z.W."/>
            <person name="De Vos L."/>
            <person name="Chen L."/>
            <person name="Duong T.A."/>
            <person name="Gao Y."/>
            <person name="Hammerbacher A."/>
            <person name="Kikkert J.R."/>
            <person name="Li Y."/>
            <person name="Li H."/>
            <person name="Li K."/>
            <person name="Li Q."/>
            <person name="Liu X."/>
            <person name="Ma X."/>
            <person name="Naidoo K."/>
            <person name="Pethybridge S.J."/>
            <person name="Sun J."/>
            <person name="Steenkamp E.T."/>
            <person name="van der Nest M.A."/>
            <person name="van Wyk S."/>
            <person name="Wingfield M.J."/>
            <person name="Xiong C."/>
            <person name="Yue Q."/>
            <person name="Zhang X."/>
        </authorList>
    </citation>
    <scope>NUCLEOTIDE SEQUENCE [LARGE SCALE GENOMIC DNA]</scope>
    <source>
        <strain evidence="2 3">BP6252</strain>
    </source>
</reference>
<sequence>MANPIGKERLNALKIKFEAEAQRNQVQSPRKPSSATETKVSTMATILTENPSINAAVRKETGALQKTSNFIGSTKTDANESNAAMKGVKSVSRTIPAEVQKGSKSPTSIRDNTATRLSSGESKISVPEKVLLLQRTNIQGTPEGNAAETSHLQTSQIQEMSEALSDAESNATGTGPRAELKGSIESRTGSAAKDAPYLFVPKTKLPQLTTSLSIRELAARLVQEAEDSMSPHPWKKTDLPTEKANAIASIRANKAAKDLKADIRRIAENNKTMFREGLPIIPAKRRAVLKHGTTTPSPSSAATATPSVFIKDVEETDSGYENKVPRVPAKKRPAALERTWITGTANKEMKASPLSITAQETEGKKLTQKLNHGTPALGETSNAEGHDLEGENTLSRQRHSNDRDLVFRFNIDGNVKALEEKLYQNLLEDVKRPVGSRGRNLLGKVGSSSSEPSPLEVVRSPLDIFNYWNGVKETLETENDEIDDILKEAEANAVFFQVH</sequence>
<evidence type="ECO:0000313" key="3">
    <source>
        <dbReference type="Proteomes" id="UP000256645"/>
    </source>
</evidence>
<dbReference type="Proteomes" id="UP000256645">
    <property type="component" value="Unassembled WGS sequence"/>
</dbReference>
<keyword evidence="3" id="KW-1185">Reference proteome</keyword>
<dbReference type="OrthoDB" id="10331201at2759"/>
<dbReference type="EMBL" id="PDLM01000008">
    <property type="protein sequence ID" value="RDW71531.1"/>
    <property type="molecule type" value="Genomic_DNA"/>
</dbReference>
<organism evidence="2 3">
    <name type="scientific">Coleophoma cylindrospora</name>
    <dbReference type="NCBI Taxonomy" id="1849047"/>
    <lineage>
        <taxon>Eukaryota</taxon>
        <taxon>Fungi</taxon>
        <taxon>Dikarya</taxon>
        <taxon>Ascomycota</taxon>
        <taxon>Pezizomycotina</taxon>
        <taxon>Leotiomycetes</taxon>
        <taxon>Helotiales</taxon>
        <taxon>Dermateaceae</taxon>
        <taxon>Coleophoma</taxon>
    </lineage>
</organism>
<gene>
    <name evidence="2" type="ORF">BP6252_08094</name>
</gene>
<accession>A0A3D8RCC4</accession>
<dbReference type="AlphaFoldDB" id="A0A3D8RCC4"/>
<proteinExistence type="predicted"/>
<feature type="compositionally biased region" description="Polar residues" evidence="1">
    <location>
        <begin position="140"/>
        <end position="159"/>
    </location>
</feature>
<feature type="region of interest" description="Disordered" evidence="1">
    <location>
        <begin position="68"/>
        <end position="122"/>
    </location>
</feature>
<feature type="region of interest" description="Disordered" evidence="1">
    <location>
        <begin position="21"/>
        <end position="40"/>
    </location>
</feature>
<name>A0A3D8RCC4_9HELO</name>
<protein>
    <submittedName>
        <fullName evidence="2">Uncharacterized protein</fullName>
    </submittedName>
</protein>
<comment type="caution">
    <text evidence="2">The sequence shown here is derived from an EMBL/GenBank/DDBJ whole genome shotgun (WGS) entry which is preliminary data.</text>
</comment>
<feature type="compositionally biased region" description="Polar residues" evidence="1">
    <location>
        <begin position="22"/>
        <end position="40"/>
    </location>
</feature>
<feature type="compositionally biased region" description="Polar residues" evidence="1">
    <location>
        <begin position="102"/>
        <end position="122"/>
    </location>
</feature>